<keyword evidence="2" id="KW-1185">Reference proteome</keyword>
<dbReference type="Proteomes" id="UP000816034">
    <property type="component" value="Unassembled WGS sequence"/>
</dbReference>
<dbReference type="RefSeq" id="XP_044554157.1">
    <property type="nucleotide sequence ID" value="XM_044688290.1"/>
</dbReference>
<sequence>MSVQRALTLAQNEEPRSAYQCNHVVNYALNGDKNVGGLASSYLNWGSQVTASPQGGDVVVGNDGKHVGIFVSSTEFVHSSSSKGKVIKVGLDQLKYVFPSGYQIRRK</sequence>
<dbReference type="EMBL" id="PYSW02000005">
    <property type="protein sequence ID" value="KAG2392263.1"/>
    <property type="molecule type" value="Genomic_DNA"/>
</dbReference>
<proteinExistence type="predicted"/>
<dbReference type="InterPro" id="IPR038765">
    <property type="entry name" value="Papain-like_cys_pep_sf"/>
</dbReference>
<evidence type="ECO:0000313" key="2">
    <source>
        <dbReference type="Proteomes" id="UP000816034"/>
    </source>
</evidence>
<dbReference type="GeneID" id="68104969"/>
<gene>
    <name evidence="1" type="ORF">C9374_012515</name>
</gene>
<organism evidence="1 2">
    <name type="scientific">Naegleria lovaniensis</name>
    <name type="common">Amoeba</name>
    <dbReference type="NCBI Taxonomy" id="51637"/>
    <lineage>
        <taxon>Eukaryota</taxon>
        <taxon>Discoba</taxon>
        <taxon>Heterolobosea</taxon>
        <taxon>Tetramitia</taxon>
        <taxon>Eutetramitia</taxon>
        <taxon>Vahlkampfiidae</taxon>
        <taxon>Naegleria</taxon>
    </lineage>
</organism>
<reference evidence="1 2" key="1">
    <citation type="journal article" date="2018" name="BMC Genomics">
        <title>The genome of Naegleria lovaniensis, the basis for a comparative approach to unravel pathogenicity factors of the human pathogenic amoeba N. fowleri.</title>
        <authorList>
            <person name="Liechti N."/>
            <person name="Schurch N."/>
            <person name="Bruggmann R."/>
            <person name="Wittwer M."/>
        </authorList>
    </citation>
    <scope>NUCLEOTIDE SEQUENCE [LARGE SCALE GENOMIC DNA]</scope>
    <source>
        <strain evidence="1 2">ATCC 30569</strain>
    </source>
</reference>
<accession>A0AA88GZX9</accession>
<protein>
    <submittedName>
        <fullName evidence="1">Uncharacterized protein</fullName>
    </submittedName>
</protein>
<dbReference type="SUPFAM" id="SSF54001">
    <property type="entry name" value="Cysteine proteinases"/>
    <property type="match status" value="1"/>
</dbReference>
<evidence type="ECO:0000313" key="1">
    <source>
        <dbReference type="EMBL" id="KAG2392263.1"/>
    </source>
</evidence>
<name>A0AA88GZX9_NAELO</name>
<dbReference type="AlphaFoldDB" id="A0AA88GZX9"/>
<dbReference type="Gene3D" id="3.90.1720.10">
    <property type="entry name" value="endopeptidase domain like (from Nostoc punctiforme)"/>
    <property type="match status" value="1"/>
</dbReference>
<comment type="caution">
    <text evidence="1">The sequence shown here is derived from an EMBL/GenBank/DDBJ whole genome shotgun (WGS) entry which is preliminary data.</text>
</comment>